<evidence type="ECO:0000313" key="2">
    <source>
        <dbReference type="EMBL" id="WDF69662.1"/>
    </source>
</evidence>
<reference evidence="2 3" key="1">
    <citation type="submission" date="2023-02" db="EMBL/GenBank/DDBJ databases">
        <title>Genome sequence of Sphingobacterium sp. KACC 22765.</title>
        <authorList>
            <person name="Kim S."/>
            <person name="Heo J."/>
            <person name="Kwon S.-W."/>
        </authorList>
    </citation>
    <scope>NUCLEOTIDE SEQUENCE [LARGE SCALE GENOMIC DNA]</scope>
    <source>
        <strain evidence="2 3">KACC 22765</strain>
    </source>
</reference>
<keyword evidence="3" id="KW-1185">Reference proteome</keyword>
<feature type="domain" description="Transcriptional regulator AbiEi antitoxin N-terminal" evidence="1">
    <location>
        <begin position="6"/>
        <end position="97"/>
    </location>
</feature>
<sequence>MSSVNMSKINQLLLMQPQGVVFTSAWMLKKGYSFDLQKQYRRSNWFTSIGKGAMVRTGDKLTMQGALFSLQHQLLMNIHIGGKSALELHGKAHYLNMGKQKMVLFGPRKEMLPAWFVNYEGWKDSFTHIHTDFLPVEIGMSAYNYDSYEIRVSAPARAMLECLFLTPKDQSIAECAELMEGLTALHPQQVQHLLEECKSVKVKRLFLYLAERANHGWVKHLNIAKIDLGSGKRSIVSHGIYDKKYQITIPKELVSYESDF</sequence>
<dbReference type="Pfam" id="PF11459">
    <property type="entry name" value="AbiEi_3"/>
    <property type="match status" value="1"/>
</dbReference>
<dbReference type="EMBL" id="CP117880">
    <property type="protein sequence ID" value="WDF69662.1"/>
    <property type="molecule type" value="Genomic_DNA"/>
</dbReference>
<dbReference type="Pfam" id="PF17194">
    <property type="entry name" value="AbiEi_3_N"/>
    <property type="match status" value="1"/>
</dbReference>
<dbReference type="RefSeq" id="WP_274268375.1">
    <property type="nucleotide sequence ID" value="NZ_CP117880.1"/>
</dbReference>
<dbReference type="InterPro" id="IPR021561">
    <property type="entry name" value="AbiEi_3"/>
</dbReference>
<dbReference type="Proteomes" id="UP001221558">
    <property type="component" value="Chromosome"/>
</dbReference>
<evidence type="ECO:0000259" key="1">
    <source>
        <dbReference type="Pfam" id="PF17194"/>
    </source>
</evidence>
<accession>A0ABY7WJA2</accession>
<organism evidence="2 3">
    <name type="scientific">Sphingobacterium oryzagri</name>
    <dbReference type="NCBI Taxonomy" id="3025669"/>
    <lineage>
        <taxon>Bacteria</taxon>
        <taxon>Pseudomonadati</taxon>
        <taxon>Bacteroidota</taxon>
        <taxon>Sphingobacteriia</taxon>
        <taxon>Sphingobacteriales</taxon>
        <taxon>Sphingobacteriaceae</taxon>
        <taxon>Sphingobacterium</taxon>
    </lineage>
</organism>
<dbReference type="InterPro" id="IPR033455">
    <property type="entry name" value="AbiEi_3_N"/>
</dbReference>
<name>A0ABY7WJA2_9SPHI</name>
<evidence type="ECO:0000313" key="3">
    <source>
        <dbReference type="Proteomes" id="UP001221558"/>
    </source>
</evidence>
<protein>
    <submittedName>
        <fullName evidence="2">Type IV toxin-antitoxin system AbiEi family antitoxin domain-containing protein</fullName>
    </submittedName>
</protein>
<proteinExistence type="predicted"/>
<gene>
    <name evidence="2" type="ORF">PQ465_04595</name>
</gene>